<proteinExistence type="predicted"/>
<dbReference type="Gene3D" id="3.30.70.2390">
    <property type="match status" value="1"/>
</dbReference>
<reference evidence="4" key="1">
    <citation type="submission" date="2016-10" db="EMBL/GenBank/DDBJ databases">
        <authorList>
            <person name="Varghese N."/>
            <person name="Submissions S."/>
        </authorList>
    </citation>
    <scope>NUCLEOTIDE SEQUENCE [LARGE SCALE GENOMIC DNA]</scope>
    <source>
        <strain evidence="4">CGMCC 4.6856</strain>
    </source>
</reference>
<evidence type="ECO:0000313" key="3">
    <source>
        <dbReference type="EMBL" id="SEP68278.1"/>
    </source>
</evidence>
<keyword evidence="1" id="KW-1133">Transmembrane helix</keyword>
<dbReference type="STRING" id="1036181.SAMN05421756_101372"/>
<sequence>MIGRIFRVIRTPVTLIILLAALVYAAYWGYTNVIAPVPPPPPTPCVEQSLPKRQLSTKQVYVKVFNGGDSRGLAANVSRSLRSKGFKVTGTSNTIEKIDQTVIVGSGEGDPEVQLAKRFFKGATVRADGRADHSVDVLVGNRYGGFNKSAKTTITVDADTLCLPAPESASASPTPA</sequence>
<accession>A0A1H8ZWY4</accession>
<keyword evidence="1" id="KW-0472">Membrane</keyword>
<feature type="transmembrane region" description="Helical" evidence="1">
    <location>
        <begin position="12"/>
        <end position="30"/>
    </location>
</feature>
<evidence type="ECO:0000259" key="2">
    <source>
        <dbReference type="Pfam" id="PF13399"/>
    </source>
</evidence>
<name>A0A1H8ZWY4_9ACTN</name>
<protein>
    <submittedName>
        <fullName evidence="3">LytR cell envelope-related transcriptional attenuator</fullName>
    </submittedName>
</protein>
<keyword evidence="1" id="KW-0812">Transmembrane</keyword>
<dbReference type="Pfam" id="PF13399">
    <property type="entry name" value="LytR_C"/>
    <property type="match status" value="1"/>
</dbReference>
<dbReference type="AlphaFoldDB" id="A0A1H8ZWY4"/>
<evidence type="ECO:0000313" key="4">
    <source>
        <dbReference type="Proteomes" id="UP000198504"/>
    </source>
</evidence>
<dbReference type="RefSeq" id="WP_170853945.1">
    <property type="nucleotide sequence ID" value="NZ_FOFA01000001.1"/>
</dbReference>
<keyword evidence="4" id="KW-1185">Reference proteome</keyword>
<dbReference type="Proteomes" id="UP000198504">
    <property type="component" value="Unassembled WGS sequence"/>
</dbReference>
<gene>
    <name evidence="3" type="ORF">SAMN05421756_101372</name>
</gene>
<feature type="domain" description="LytR/CpsA/Psr regulator C-terminal" evidence="2">
    <location>
        <begin position="59"/>
        <end position="143"/>
    </location>
</feature>
<organism evidence="3 4">
    <name type="scientific">Microlunatus flavus</name>
    <dbReference type="NCBI Taxonomy" id="1036181"/>
    <lineage>
        <taxon>Bacteria</taxon>
        <taxon>Bacillati</taxon>
        <taxon>Actinomycetota</taxon>
        <taxon>Actinomycetes</taxon>
        <taxon>Propionibacteriales</taxon>
        <taxon>Propionibacteriaceae</taxon>
        <taxon>Microlunatus</taxon>
    </lineage>
</organism>
<dbReference type="InterPro" id="IPR027381">
    <property type="entry name" value="LytR/CpsA/Psr_C"/>
</dbReference>
<dbReference type="EMBL" id="FOFA01000001">
    <property type="protein sequence ID" value="SEP68278.1"/>
    <property type="molecule type" value="Genomic_DNA"/>
</dbReference>
<evidence type="ECO:0000256" key="1">
    <source>
        <dbReference type="SAM" id="Phobius"/>
    </source>
</evidence>